<accession>A0A7I7UR45</accession>
<gene>
    <name evidence="2" type="ORF">MPUL_51130</name>
</gene>
<dbReference type="Pfam" id="PF02720">
    <property type="entry name" value="DUF222"/>
    <property type="match status" value="1"/>
</dbReference>
<feature type="domain" description="DUF222" evidence="1">
    <location>
        <begin position="17"/>
        <end position="157"/>
    </location>
</feature>
<evidence type="ECO:0000313" key="2">
    <source>
        <dbReference type="EMBL" id="BBY83955.1"/>
    </source>
</evidence>
<dbReference type="Proteomes" id="UP000467252">
    <property type="component" value="Chromosome"/>
</dbReference>
<organism evidence="2 3">
    <name type="scientific">Mycolicibacterium pulveris</name>
    <name type="common">Mycobacterium pulveris</name>
    <dbReference type="NCBI Taxonomy" id="36813"/>
    <lineage>
        <taxon>Bacteria</taxon>
        <taxon>Bacillati</taxon>
        <taxon>Actinomycetota</taxon>
        <taxon>Actinomycetes</taxon>
        <taxon>Mycobacteriales</taxon>
        <taxon>Mycobacteriaceae</taxon>
        <taxon>Mycolicibacterium</taxon>
    </lineage>
</organism>
<dbReference type="InterPro" id="IPR003870">
    <property type="entry name" value="DUF222"/>
</dbReference>
<sequence>MFETVSDAELVDFMGEETREESAAMGRHLAAVGELFARREQDYQEAKFYFTDVVAAVAAEISPIQNISHARAVAQVGLARTLRERLPRIAAVFRCGVIDYRMVAAIVNRTDNVEDEVIAGLDEALARQVHKWMKLSQPKLRDRLDMWVAKYDRAAVRVPPQG</sequence>
<reference evidence="2 3" key="1">
    <citation type="journal article" date="2019" name="Emerg. Microbes Infect.">
        <title>Comprehensive subspecies identification of 175 nontuberculous mycobacteria species based on 7547 genomic profiles.</title>
        <authorList>
            <person name="Matsumoto Y."/>
            <person name="Kinjo T."/>
            <person name="Motooka D."/>
            <person name="Nabeya D."/>
            <person name="Jung N."/>
            <person name="Uechi K."/>
            <person name="Horii T."/>
            <person name="Iida T."/>
            <person name="Fujita J."/>
            <person name="Nakamura S."/>
        </authorList>
    </citation>
    <scope>NUCLEOTIDE SEQUENCE [LARGE SCALE GENOMIC DNA]</scope>
    <source>
        <strain evidence="2 3">JCM 6370</strain>
    </source>
</reference>
<name>A0A7I7UR45_MYCPV</name>
<protein>
    <recommendedName>
        <fullName evidence="1">DUF222 domain-containing protein</fullName>
    </recommendedName>
</protein>
<dbReference type="EMBL" id="AP022599">
    <property type="protein sequence ID" value="BBY83955.1"/>
    <property type="molecule type" value="Genomic_DNA"/>
</dbReference>
<dbReference type="RefSeq" id="WP_163905200.1">
    <property type="nucleotide sequence ID" value="NZ_AP022599.1"/>
</dbReference>
<proteinExistence type="predicted"/>
<keyword evidence="3" id="KW-1185">Reference proteome</keyword>
<evidence type="ECO:0000259" key="1">
    <source>
        <dbReference type="Pfam" id="PF02720"/>
    </source>
</evidence>
<dbReference type="AlphaFoldDB" id="A0A7I7UR45"/>
<evidence type="ECO:0000313" key="3">
    <source>
        <dbReference type="Proteomes" id="UP000467252"/>
    </source>
</evidence>